<feature type="compositionally biased region" description="Basic and acidic residues" evidence="1">
    <location>
        <begin position="483"/>
        <end position="509"/>
    </location>
</feature>
<protein>
    <submittedName>
        <fullName evidence="2">Uncharacterized protein</fullName>
    </submittedName>
</protein>
<comment type="caution">
    <text evidence="2">The sequence shown here is derived from an EMBL/GenBank/DDBJ whole genome shotgun (WGS) entry which is preliminary data.</text>
</comment>
<gene>
    <name evidence="2" type="ORF">CGLO_17501</name>
</gene>
<feature type="region of interest" description="Disordered" evidence="1">
    <location>
        <begin position="461"/>
        <end position="565"/>
    </location>
</feature>
<feature type="region of interest" description="Disordered" evidence="1">
    <location>
        <begin position="114"/>
        <end position="176"/>
    </location>
</feature>
<feature type="compositionally biased region" description="Polar residues" evidence="1">
    <location>
        <begin position="119"/>
        <end position="128"/>
    </location>
</feature>
<feature type="region of interest" description="Disordered" evidence="1">
    <location>
        <begin position="52"/>
        <end position="102"/>
    </location>
</feature>
<reference evidence="3" key="1">
    <citation type="journal article" date="2013" name="Mol. Plant Microbe Interact.">
        <title>Global aspects of pacC regulation of pathogenicity genes in Colletotrichum gloeosporioides as revealed by transcriptome analysis.</title>
        <authorList>
            <person name="Alkan N."/>
            <person name="Meng X."/>
            <person name="Friedlander G."/>
            <person name="Reuveni E."/>
            <person name="Sukno S."/>
            <person name="Sherman A."/>
            <person name="Thon M."/>
            <person name="Fluhr R."/>
            <person name="Prusky D."/>
        </authorList>
    </citation>
    <scope>NUCLEOTIDE SEQUENCE [LARGE SCALE GENOMIC DNA]</scope>
    <source>
        <strain evidence="3">Cg-14</strain>
    </source>
</reference>
<name>T0KWQ5_COLGC</name>
<feature type="region of interest" description="Disordered" evidence="1">
    <location>
        <begin position="419"/>
        <end position="444"/>
    </location>
</feature>
<evidence type="ECO:0000313" key="3">
    <source>
        <dbReference type="Proteomes" id="UP000015530"/>
    </source>
</evidence>
<evidence type="ECO:0000256" key="1">
    <source>
        <dbReference type="SAM" id="MobiDB-lite"/>
    </source>
</evidence>
<organism evidence="2 3">
    <name type="scientific">Colletotrichum gloeosporioides (strain Cg-14)</name>
    <name type="common">Anthracnose fungus</name>
    <name type="synonym">Glomerella cingulata</name>
    <dbReference type="NCBI Taxonomy" id="1237896"/>
    <lineage>
        <taxon>Eukaryota</taxon>
        <taxon>Fungi</taxon>
        <taxon>Dikarya</taxon>
        <taxon>Ascomycota</taxon>
        <taxon>Pezizomycotina</taxon>
        <taxon>Sordariomycetes</taxon>
        <taxon>Hypocreomycetidae</taxon>
        <taxon>Glomerellales</taxon>
        <taxon>Glomerellaceae</taxon>
        <taxon>Colletotrichum</taxon>
        <taxon>Colletotrichum gloeosporioides species complex</taxon>
    </lineage>
</organism>
<evidence type="ECO:0000313" key="2">
    <source>
        <dbReference type="EMBL" id="EQB43796.1"/>
    </source>
</evidence>
<feature type="compositionally biased region" description="Acidic residues" evidence="1">
    <location>
        <begin position="548"/>
        <end position="564"/>
    </location>
</feature>
<dbReference type="EMBL" id="AMYD01004165">
    <property type="protein sequence ID" value="EQB43796.1"/>
    <property type="molecule type" value="Genomic_DNA"/>
</dbReference>
<dbReference type="Proteomes" id="UP000015530">
    <property type="component" value="Unassembled WGS sequence"/>
</dbReference>
<feature type="compositionally biased region" description="Polar residues" evidence="1">
    <location>
        <begin position="71"/>
        <end position="95"/>
    </location>
</feature>
<feature type="compositionally biased region" description="Polar residues" evidence="1">
    <location>
        <begin position="204"/>
        <end position="226"/>
    </location>
</feature>
<dbReference type="AlphaFoldDB" id="T0KWQ5"/>
<sequence length="653" mass="72295">MSGAATAFTAANFDGSAFHHRDSSFTLSPRFSSSDGLSPTDRDVYLLAALESADLDDQETPEPPFEVAWDQDSQPTSTQIRQLNDQPLFEQSNSPAVDGDSEGIPEHVFAELFEEGDGEQQSSVQRASPETFHQVARQTRLSSPAHEATQAVASSTAQVNNQPRNQAFPTQPTADRAPTQVIDVDEQMTNNTIAQPPAGKSGEHSTQSPQQTWQETTSPQGTSASSPKKAKMGPSAAMVQQFNDKDEATGRPRLQQSWIDYTARVFEKDYAHEIWHPELQGKIMADLQRPVSINNFYVARHTAYRNFTRFVLAPTAPSFLNSLPPVGTPFDCRMTDGGIFNRFVKGEKTPYNELDIWAIFFRNENGLPDIWASGINSDQAYLFSDVINAAVGNESYESVKAAYKKTRGLKGITYFKPSRSAGQHKVNPTTPKKRKMEVESDQSDSEVECLEIISTKKPKLDKSDVADGSYDAGGARGSIQDSKIGKRTKDAAGGKDTAVKDQELKENKKAGGNNLSQKKLHGDSDAEAESDTESVTSDRTIVKKPESDTDNDEDDDGLDDDEPVDSWILEMKAMMEEPEEETEEKPKLTVKEKVNQRDAFFKTLGTVPPEFQDKVFRTIMLDVIQDMGIDPNEKLAKQVKPFKKLIKMEGKKK</sequence>
<dbReference type="HOGENOM" id="CLU_419765_0_0_1"/>
<feature type="region of interest" description="Disordered" evidence="1">
    <location>
        <begin position="192"/>
        <end position="237"/>
    </location>
</feature>
<dbReference type="OrthoDB" id="4851692at2759"/>
<feature type="compositionally biased region" description="Polar residues" evidence="1">
    <location>
        <begin position="151"/>
        <end position="173"/>
    </location>
</feature>
<proteinExistence type="predicted"/>
<accession>T0KWQ5</accession>